<dbReference type="EC" id="6.1.1.21" evidence="7"/>
<evidence type="ECO:0000256" key="2">
    <source>
        <dbReference type="ARBA" id="ARBA00004667"/>
    </source>
</evidence>
<evidence type="ECO:0000259" key="9">
    <source>
        <dbReference type="PROSITE" id="PS50862"/>
    </source>
</evidence>
<feature type="binding site" evidence="8">
    <location>
        <position position="133"/>
    </location>
    <ligand>
        <name>L-histidine</name>
        <dbReference type="ChEBI" id="CHEBI:57595"/>
    </ligand>
</feature>
<dbReference type="STRING" id="142842.SAMN02745118_00162"/>
<feature type="binding site" evidence="8">
    <location>
        <position position="273"/>
    </location>
    <ligand>
        <name>L-histidine</name>
        <dbReference type="ChEBI" id="CHEBI:57595"/>
    </ligand>
</feature>
<dbReference type="InterPro" id="IPR045864">
    <property type="entry name" value="aa-tRNA-synth_II/BPL/LPL"/>
</dbReference>
<dbReference type="Proteomes" id="UP000190625">
    <property type="component" value="Unassembled WGS sequence"/>
</dbReference>
<dbReference type="HAMAP" id="MF_00127">
    <property type="entry name" value="His_tRNA_synth"/>
    <property type="match status" value="1"/>
</dbReference>
<dbReference type="PANTHER" id="PTHR43707">
    <property type="entry name" value="HISTIDYL-TRNA SYNTHETASE"/>
    <property type="match status" value="1"/>
</dbReference>
<evidence type="ECO:0000256" key="7">
    <source>
        <dbReference type="HAMAP-Rule" id="MF_00127"/>
    </source>
</evidence>
<keyword evidence="7" id="KW-0067">ATP-binding</keyword>
<name>A0A1T4JLS6_9FIRM</name>
<dbReference type="InterPro" id="IPR041715">
    <property type="entry name" value="HisRS-like_core"/>
</dbReference>
<dbReference type="NCBIfam" id="TIGR00442">
    <property type="entry name" value="hisS"/>
    <property type="match status" value="1"/>
</dbReference>
<feature type="domain" description="Aminoacyl-transfer RNA synthetases class-II family profile" evidence="9">
    <location>
        <begin position="30"/>
        <end position="340"/>
    </location>
</feature>
<keyword evidence="7" id="KW-0648">Protein biosynthesis</keyword>
<comment type="subunit">
    <text evidence="4">Heteromultimer composed of HisG and HisZ subunits.</text>
</comment>
<dbReference type="AlphaFoldDB" id="A0A1T4JLS6"/>
<keyword evidence="5 7" id="KW-0963">Cytoplasm</keyword>
<dbReference type="GO" id="GO:0004821">
    <property type="term" value="F:histidine-tRNA ligase activity"/>
    <property type="evidence" value="ECO:0007669"/>
    <property type="project" value="UniProtKB-UniRule"/>
</dbReference>
<evidence type="ECO:0000256" key="4">
    <source>
        <dbReference type="ARBA" id="ARBA00011496"/>
    </source>
</evidence>
<proteinExistence type="inferred from homology"/>
<dbReference type="PIRSF" id="PIRSF001549">
    <property type="entry name" value="His-tRNA_synth"/>
    <property type="match status" value="1"/>
</dbReference>
<keyword evidence="10" id="KW-0328">Glycosyltransferase</keyword>
<dbReference type="UniPathway" id="UPA00031">
    <property type="reaction ID" value="UER00006"/>
</dbReference>
<feature type="binding site" evidence="8">
    <location>
        <position position="115"/>
    </location>
    <ligand>
        <name>L-histidine</name>
        <dbReference type="ChEBI" id="CHEBI:57595"/>
    </ligand>
</feature>
<dbReference type="GO" id="GO:0005524">
    <property type="term" value="F:ATP binding"/>
    <property type="evidence" value="ECO:0007669"/>
    <property type="project" value="UniProtKB-UniRule"/>
</dbReference>
<dbReference type="InterPro" id="IPR004516">
    <property type="entry name" value="HisRS/HisZ"/>
</dbReference>
<dbReference type="InterPro" id="IPR015807">
    <property type="entry name" value="His-tRNA-ligase"/>
</dbReference>
<dbReference type="PROSITE" id="PS50862">
    <property type="entry name" value="AA_TRNA_LIGASE_II"/>
    <property type="match status" value="1"/>
</dbReference>
<evidence type="ECO:0000256" key="8">
    <source>
        <dbReference type="PIRSR" id="PIRSR001549-1"/>
    </source>
</evidence>
<feature type="binding site" evidence="8">
    <location>
        <begin position="277"/>
        <end position="278"/>
    </location>
    <ligand>
        <name>L-histidine</name>
        <dbReference type="ChEBI" id="CHEBI:57595"/>
    </ligand>
</feature>
<feature type="binding site" evidence="8">
    <location>
        <position position="129"/>
    </location>
    <ligand>
        <name>L-histidine</name>
        <dbReference type="ChEBI" id="CHEBI:57595"/>
    </ligand>
</feature>
<protein>
    <recommendedName>
        <fullName evidence="7">Histidine--tRNA ligase</fullName>
        <ecNumber evidence="7">6.1.1.21</ecNumber>
    </recommendedName>
    <alternativeName>
        <fullName evidence="7">Histidyl-tRNA synthetase</fullName>
        <shortName evidence="7">HisRS</shortName>
    </alternativeName>
</protein>
<dbReference type="PANTHER" id="PTHR43707:SF1">
    <property type="entry name" value="HISTIDINE--TRNA LIGASE, MITOCHONDRIAL-RELATED"/>
    <property type="match status" value="1"/>
</dbReference>
<dbReference type="OrthoDB" id="9800814at2"/>
<dbReference type="RefSeq" id="WP_143555625.1">
    <property type="nucleotide sequence ID" value="NZ_FUWM01000003.1"/>
</dbReference>
<evidence type="ECO:0000256" key="1">
    <source>
        <dbReference type="ARBA" id="ARBA00004496"/>
    </source>
</evidence>
<evidence type="ECO:0000256" key="3">
    <source>
        <dbReference type="ARBA" id="ARBA00005539"/>
    </source>
</evidence>
<dbReference type="HAMAP" id="MF_00125">
    <property type="entry name" value="HisZ"/>
    <property type="match status" value="1"/>
</dbReference>
<comment type="catalytic activity">
    <reaction evidence="7">
        <text>tRNA(His) + L-histidine + ATP = L-histidyl-tRNA(His) + AMP + diphosphate + H(+)</text>
        <dbReference type="Rhea" id="RHEA:17313"/>
        <dbReference type="Rhea" id="RHEA-COMP:9665"/>
        <dbReference type="Rhea" id="RHEA-COMP:9689"/>
        <dbReference type="ChEBI" id="CHEBI:15378"/>
        <dbReference type="ChEBI" id="CHEBI:30616"/>
        <dbReference type="ChEBI" id="CHEBI:33019"/>
        <dbReference type="ChEBI" id="CHEBI:57595"/>
        <dbReference type="ChEBI" id="CHEBI:78442"/>
        <dbReference type="ChEBI" id="CHEBI:78527"/>
        <dbReference type="ChEBI" id="CHEBI:456215"/>
        <dbReference type="EC" id="6.1.1.21"/>
    </reaction>
</comment>
<accession>A0A1T4JLS6</accession>
<comment type="similarity">
    <text evidence="3">Belongs to the class-II aminoacyl-tRNA synthetase family. HisZ subfamily.</text>
</comment>
<keyword evidence="7" id="KW-0547">Nucleotide-binding</keyword>
<dbReference type="GO" id="GO:0006427">
    <property type="term" value="P:histidyl-tRNA aminoacylation"/>
    <property type="evidence" value="ECO:0007669"/>
    <property type="project" value="UniProtKB-UniRule"/>
</dbReference>
<comment type="subunit">
    <text evidence="7">Homodimer.</text>
</comment>
<evidence type="ECO:0000313" key="10">
    <source>
        <dbReference type="EMBL" id="SJZ31078.1"/>
    </source>
</evidence>
<evidence type="ECO:0000256" key="5">
    <source>
        <dbReference type="ARBA" id="ARBA00022490"/>
    </source>
</evidence>
<dbReference type="GO" id="GO:0140096">
    <property type="term" value="F:catalytic activity, acting on a protein"/>
    <property type="evidence" value="ECO:0007669"/>
    <property type="project" value="UniProtKB-ARBA"/>
</dbReference>
<reference evidence="11" key="1">
    <citation type="submission" date="2017-02" db="EMBL/GenBank/DDBJ databases">
        <authorList>
            <person name="Varghese N."/>
            <person name="Submissions S."/>
        </authorList>
    </citation>
    <scope>NUCLEOTIDE SEQUENCE [LARGE SCALE GENOMIC DNA]</scope>
    <source>
        <strain evidence="11">ATCC BAA-73</strain>
    </source>
</reference>
<dbReference type="GO" id="GO:0016757">
    <property type="term" value="F:glycosyltransferase activity"/>
    <property type="evidence" value="ECO:0007669"/>
    <property type="project" value="UniProtKB-KW"/>
</dbReference>
<dbReference type="InterPro" id="IPR004517">
    <property type="entry name" value="HisZ"/>
</dbReference>
<dbReference type="CDD" id="cd00773">
    <property type="entry name" value="HisRS-like_core"/>
    <property type="match status" value="1"/>
</dbReference>
<dbReference type="NCBIfam" id="TIGR00443">
    <property type="entry name" value="hisZ_biosyn_reg"/>
    <property type="match status" value="1"/>
</dbReference>
<keyword evidence="7" id="KW-0030">Aminoacyl-tRNA synthetase</keyword>
<keyword evidence="11" id="KW-1185">Reference proteome</keyword>
<comment type="pathway">
    <text evidence="2">Amino-acid biosynthesis; L-histidine biosynthesis; L-histidine from 5-phospho-alpha-D-ribose 1-diphosphate: step 1/9.</text>
</comment>
<dbReference type="InterPro" id="IPR006195">
    <property type="entry name" value="aa-tRNA-synth_II"/>
</dbReference>
<evidence type="ECO:0000256" key="6">
    <source>
        <dbReference type="ARBA" id="ARBA00025246"/>
    </source>
</evidence>
<dbReference type="Gene3D" id="3.30.930.10">
    <property type="entry name" value="Bira Bifunctional Protein, Domain 2"/>
    <property type="match status" value="1"/>
</dbReference>
<evidence type="ECO:0000313" key="11">
    <source>
        <dbReference type="Proteomes" id="UP000190625"/>
    </source>
</evidence>
<gene>
    <name evidence="7" type="primary">hisS</name>
    <name evidence="10" type="ORF">SAMN02745118_00162</name>
</gene>
<dbReference type="EMBL" id="FUWM01000003">
    <property type="protein sequence ID" value="SJZ31078.1"/>
    <property type="molecule type" value="Genomic_DNA"/>
</dbReference>
<organism evidence="10 11">
    <name type="scientific">Selenihalanaerobacter shriftii</name>
    <dbReference type="NCBI Taxonomy" id="142842"/>
    <lineage>
        <taxon>Bacteria</taxon>
        <taxon>Bacillati</taxon>
        <taxon>Bacillota</taxon>
        <taxon>Clostridia</taxon>
        <taxon>Halanaerobiales</taxon>
        <taxon>Halobacteroidaceae</taxon>
        <taxon>Selenihalanaerobacter</taxon>
    </lineage>
</organism>
<comment type="function">
    <text evidence="6">Required for the first step of histidine biosynthesis. May allow the feedback regulation of ATP phosphoribosyltransferase activity by histidine.</text>
</comment>
<sequence>MEKELDFTKTQTPNGTKDYLPLEAKKKRYLENEINDIFTRWGYEEVVTPTFEFFSALSVGTGVGLQHKMYKFFDRNGHILALRPEMTAPIARLVANRLDDELKPLRLSYQANVFRYEPPQAGRQREFYQAGIELIGAKDPLADAEIIAVAVEILKAVGLKKFSIDIGQIDYFVGLMEEMNLDPQTKVKLRKALSQKDFVALKELVEENLSNGHKEAIFTLPELRGGREILDKAEKLVNNKKSKVALDNLRSIYQNLESLGVADCVNLDLNIIRGFDYYTGMVFEGYNQDLGFTICGGGRYDNLLEQFGTESPATGFAVGIDRLLLSLENQGVELAIEEEPLFLIYDKAKKGEAIELAKKLRVDNQEVVLEIIDRNINESINYALNNNLDQIIYLGEEKNVADREYQIENLLGIEIIKIIE</sequence>
<dbReference type="GO" id="GO:0005737">
    <property type="term" value="C:cytoplasm"/>
    <property type="evidence" value="ECO:0007669"/>
    <property type="project" value="UniProtKB-SubCell"/>
</dbReference>
<dbReference type="GO" id="GO:0000105">
    <property type="term" value="P:L-histidine biosynthetic process"/>
    <property type="evidence" value="ECO:0007669"/>
    <property type="project" value="UniProtKB-UniPathway"/>
</dbReference>
<keyword evidence="10" id="KW-0808">Transferase</keyword>
<dbReference type="Pfam" id="PF13393">
    <property type="entry name" value="tRNA-synt_His"/>
    <property type="match status" value="1"/>
</dbReference>
<dbReference type="SUPFAM" id="SSF55681">
    <property type="entry name" value="Class II aaRS and biotin synthetases"/>
    <property type="match status" value="1"/>
</dbReference>
<keyword evidence="7" id="KW-0436">Ligase</keyword>
<comment type="subcellular location">
    <subcellularLocation>
        <location evidence="1 7">Cytoplasm</location>
    </subcellularLocation>
</comment>
<feature type="binding site" evidence="8">
    <location>
        <begin position="85"/>
        <end position="87"/>
    </location>
    <ligand>
        <name>L-histidine</name>
        <dbReference type="ChEBI" id="CHEBI:57595"/>
    </ligand>
</feature>